<evidence type="ECO:0000256" key="12">
    <source>
        <dbReference type="PROSITE-ProRule" id="PRU10141"/>
    </source>
</evidence>
<evidence type="ECO:0000256" key="7">
    <source>
        <dbReference type="ARBA" id="ARBA00022741"/>
    </source>
</evidence>
<feature type="repeat" description="PPR" evidence="11">
    <location>
        <begin position="463"/>
        <end position="498"/>
    </location>
</feature>
<dbReference type="Pfam" id="PF00069">
    <property type="entry name" value="Pkinase"/>
    <property type="match status" value="1"/>
</dbReference>
<evidence type="ECO:0000256" key="11">
    <source>
        <dbReference type="PROSITE-ProRule" id="PRU00708"/>
    </source>
</evidence>
<dbReference type="InterPro" id="IPR050872">
    <property type="entry name" value="PPR_P_subfamily"/>
</dbReference>
<feature type="binding site" evidence="12">
    <location>
        <position position="881"/>
    </location>
    <ligand>
        <name>ATP</name>
        <dbReference type="ChEBI" id="CHEBI:30616"/>
    </ligand>
</feature>
<dbReference type="GO" id="GO:0007165">
    <property type="term" value="P:signal transduction"/>
    <property type="evidence" value="ECO:0007669"/>
    <property type="project" value="InterPro"/>
</dbReference>
<evidence type="ECO:0000256" key="9">
    <source>
        <dbReference type="ARBA" id="ARBA00022840"/>
    </source>
</evidence>
<comment type="similarity">
    <text evidence="3">Belongs to the PPR family. P subfamily.</text>
</comment>
<keyword evidence="9 12" id="KW-0067">ATP-binding</keyword>
<keyword evidence="6" id="KW-0677">Repeat</keyword>
<dbReference type="PANTHER" id="PTHR46128">
    <property type="entry name" value="MITOCHONDRIAL GROUP I INTRON SPLICING FACTOR CCM1"/>
    <property type="match status" value="1"/>
</dbReference>
<feature type="repeat" description="PPR" evidence="11">
    <location>
        <begin position="288"/>
        <end position="322"/>
    </location>
</feature>
<comment type="cofactor">
    <cofactor evidence="1">
        <name>Mn(2+)</name>
        <dbReference type="ChEBI" id="CHEBI:29035"/>
    </cofactor>
</comment>
<dbReference type="GO" id="GO:0005524">
    <property type="term" value="F:ATP binding"/>
    <property type="evidence" value="ECO:0007669"/>
    <property type="project" value="UniProtKB-UniRule"/>
</dbReference>
<dbReference type="Pfam" id="PF03822">
    <property type="entry name" value="NAF"/>
    <property type="match status" value="1"/>
</dbReference>
<evidence type="ECO:0000256" key="10">
    <source>
        <dbReference type="ARBA" id="ARBA00058225"/>
    </source>
</evidence>
<accession>A0A2N9IWV6</accession>
<feature type="repeat" description="PPR" evidence="11">
    <location>
        <begin position="569"/>
        <end position="603"/>
    </location>
</feature>
<feature type="repeat" description="PPR" evidence="11">
    <location>
        <begin position="604"/>
        <end position="638"/>
    </location>
</feature>
<feature type="repeat" description="PPR" evidence="11">
    <location>
        <begin position="253"/>
        <end position="287"/>
    </location>
</feature>
<dbReference type="PROSITE" id="PS00108">
    <property type="entry name" value="PROTEIN_KINASE_ST"/>
    <property type="match status" value="1"/>
</dbReference>
<dbReference type="Pfam" id="PF01535">
    <property type="entry name" value="PPR"/>
    <property type="match status" value="2"/>
</dbReference>
<dbReference type="FunFam" id="1.10.510.10:FF:000571">
    <property type="entry name" value="Maternal embryonic leucine zipper kinase"/>
    <property type="match status" value="1"/>
</dbReference>
<dbReference type="NCBIfam" id="TIGR00756">
    <property type="entry name" value="PPR"/>
    <property type="match status" value="9"/>
</dbReference>
<dbReference type="Gene3D" id="1.25.40.10">
    <property type="entry name" value="Tetratricopeptide repeat domain"/>
    <property type="match status" value="5"/>
</dbReference>
<dbReference type="Gene3D" id="3.30.310.80">
    <property type="entry name" value="Kinase associated domain 1, KA1"/>
    <property type="match status" value="1"/>
</dbReference>
<dbReference type="GO" id="GO:0004672">
    <property type="term" value="F:protein kinase activity"/>
    <property type="evidence" value="ECO:0007669"/>
    <property type="project" value="InterPro"/>
</dbReference>
<comment type="function">
    <text evidence="10">CIPK serine-threonine protein kinases interact with CBL proteins. Binding of a CBL protein to the regulatory NAF domain of CIPK protein lead to the activation of the kinase in a calcium-dependent manner.</text>
</comment>
<dbReference type="SUPFAM" id="SSF56112">
    <property type="entry name" value="Protein kinase-like (PK-like)"/>
    <property type="match status" value="1"/>
</dbReference>
<evidence type="ECO:0000313" key="14">
    <source>
        <dbReference type="EMBL" id="SPD28730.1"/>
    </source>
</evidence>
<evidence type="ECO:0000256" key="1">
    <source>
        <dbReference type="ARBA" id="ARBA00001936"/>
    </source>
</evidence>
<dbReference type="EMBL" id="OIVN01006242">
    <property type="protein sequence ID" value="SPD28730.1"/>
    <property type="molecule type" value="Genomic_DNA"/>
</dbReference>
<feature type="repeat" description="PPR" evidence="11">
    <location>
        <begin position="639"/>
        <end position="673"/>
    </location>
</feature>
<keyword evidence="4" id="KW-0723">Serine/threonine-protein kinase</keyword>
<dbReference type="InterPro" id="IPR011990">
    <property type="entry name" value="TPR-like_helical_dom_sf"/>
</dbReference>
<feature type="repeat" description="PPR" evidence="11">
    <location>
        <begin position="218"/>
        <end position="252"/>
    </location>
</feature>
<evidence type="ECO:0000256" key="5">
    <source>
        <dbReference type="ARBA" id="ARBA00022679"/>
    </source>
</evidence>
<gene>
    <name evidence="14" type="ORF">FSB_LOCUS56612</name>
</gene>
<feature type="repeat" description="PPR" evidence="11">
    <location>
        <begin position="534"/>
        <end position="568"/>
    </location>
</feature>
<dbReference type="Pfam" id="PF13041">
    <property type="entry name" value="PPR_2"/>
    <property type="match status" value="4"/>
</dbReference>
<evidence type="ECO:0000256" key="2">
    <source>
        <dbReference type="ARBA" id="ARBA00006234"/>
    </source>
</evidence>
<reference evidence="14" key="1">
    <citation type="submission" date="2018-02" db="EMBL/GenBank/DDBJ databases">
        <authorList>
            <person name="Cohen D.B."/>
            <person name="Kent A.D."/>
        </authorList>
    </citation>
    <scope>NUCLEOTIDE SEQUENCE</scope>
</reference>
<organism evidence="14">
    <name type="scientific">Fagus sylvatica</name>
    <name type="common">Beechnut</name>
    <dbReference type="NCBI Taxonomy" id="28930"/>
    <lineage>
        <taxon>Eukaryota</taxon>
        <taxon>Viridiplantae</taxon>
        <taxon>Streptophyta</taxon>
        <taxon>Embryophyta</taxon>
        <taxon>Tracheophyta</taxon>
        <taxon>Spermatophyta</taxon>
        <taxon>Magnoliopsida</taxon>
        <taxon>eudicotyledons</taxon>
        <taxon>Gunneridae</taxon>
        <taxon>Pentapetalae</taxon>
        <taxon>rosids</taxon>
        <taxon>fabids</taxon>
        <taxon>Fagales</taxon>
        <taxon>Fagaceae</taxon>
        <taxon>Fagus</taxon>
    </lineage>
</organism>
<dbReference type="CDD" id="cd12195">
    <property type="entry name" value="CIPK_C"/>
    <property type="match status" value="1"/>
</dbReference>
<feature type="repeat" description="PPR" evidence="11">
    <location>
        <begin position="393"/>
        <end position="427"/>
    </location>
</feature>
<evidence type="ECO:0000256" key="4">
    <source>
        <dbReference type="ARBA" id="ARBA00022527"/>
    </source>
</evidence>
<feature type="repeat" description="PPR" evidence="11">
    <location>
        <begin position="499"/>
        <end position="533"/>
    </location>
</feature>
<dbReference type="AlphaFoldDB" id="A0A2N9IWV6"/>
<proteinExistence type="inferred from homology"/>
<name>A0A2N9IWV6_FAGSY</name>
<dbReference type="FunFam" id="3.30.200.20:FF:000096">
    <property type="entry name" value="Non-specific serine/threonine protein kinase"/>
    <property type="match status" value="1"/>
</dbReference>
<dbReference type="InterPro" id="IPR001245">
    <property type="entry name" value="Ser-Thr/Tyr_kinase_cat_dom"/>
</dbReference>
<keyword evidence="5" id="KW-0808">Transferase</keyword>
<dbReference type="PANTHER" id="PTHR46128:SF211">
    <property type="entry name" value="PENTACOTRIPEPTIDE-REPEAT REGION OF PRORP DOMAIN-CONTAINING PROTEIN"/>
    <property type="match status" value="1"/>
</dbReference>
<evidence type="ECO:0000256" key="3">
    <source>
        <dbReference type="ARBA" id="ARBA00007626"/>
    </source>
</evidence>
<dbReference type="InterPro" id="IPR017441">
    <property type="entry name" value="Protein_kinase_ATP_BS"/>
</dbReference>
<keyword evidence="7 12" id="KW-0547">Nucleotide-binding</keyword>
<dbReference type="InterPro" id="IPR011009">
    <property type="entry name" value="Kinase-like_dom_sf"/>
</dbReference>
<dbReference type="Pfam" id="PF07714">
    <property type="entry name" value="PK_Tyr_Ser-Thr"/>
    <property type="match status" value="1"/>
</dbReference>
<dbReference type="InterPro" id="IPR004041">
    <property type="entry name" value="NAF_dom"/>
</dbReference>
<dbReference type="SMART" id="SM00220">
    <property type="entry name" value="S_TKc"/>
    <property type="match status" value="1"/>
</dbReference>
<evidence type="ECO:0000259" key="13">
    <source>
        <dbReference type="PROSITE" id="PS50011"/>
    </source>
</evidence>
<dbReference type="Gene3D" id="3.30.200.20">
    <property type="entry name" value="Phosphorylase Kinase, domain 1"/>
    <property type="match status" value="1"/>
</dbReference>
<dbReference type="Gene3D" id="1.10.510.10">
    <property type="entry name" value="Transferase(Phosphotransferase) domain 1"/>
    <property type="match status" value="1"/>
</dbReference>
<feature type="repeat" description="PPR" evidence="11">
    <location>
        <begin position="674"/>
        <end position="708"/>
    </location>
</feature>
<dbReference type="InterPro" id="IPR000719">
    <property type="entry name" value="Prot_kinase_dom"/>
</dbReference>
<dbReference type="InterPro" id="IPR008271">
    <property type="entry name" value="Ser/Thr_kinase_AS"/>
</dbReference>
<keyword evidence="8" id="KW-0418">Kinase</keyword>
<protein>
    <recommendedName>
        <fullName evidence="13">Protein kinase domain-containing protein</fullName>
    </recommendedName>
</protein>
<comment type="similarity">
    <text evidence="2">Belongs to the protein kinase superfamily. CAMK Ser/Thr protein kinase family. SNF1 subfamily.</text>
</comment>
<feature type="domain" description="Protein kinase" evidence="13">
    <location>
        <begin position="843"/>
        <end position="1072"/>
    </location>
</feature>
<dbReference type="PROSITE" id="PS51375">
    <property type="entry name" value="PPR"/>
    <property type="match status" value="11"/>
</dbReference>
<evidence type="ECO:0000256" key="8">
    <source>
        <dbReference type="ARBA" id="ARBA00022777"/>
    </source>
</evidence>
<dbReference type="InterPro" id="IPR002885">
    <property type="entry name" value="PPR_rpt"/>
</dbReference>
<sequence length="1220" mass="136961">MRVQFSLASRASAAIRNLPEEAWNKKNLQRDTPSKVKSKKVTNFEALSRGNPSPLNSQFRNPNLVSISKTPISADKRKLTIKPIDHQYISQVLSRKDWFLLLNHEVKARRIILNPQFVVSVLQNQENPLHPLKFYVWVSNIDPLFAKNQSVRGVLANALYRKGPVVLSVELLQDIRNSGFRVSEDLLCILIGSWGRLGLANYCAEVFGQISFLGLSPTTRLYNAVIDALIKANSLDLAYLKFQQMMADNCNPDRFTYNILIHGVCKIGVVDEALRLVKQMEVVGYSPNVFTYTILIDGFCNAKKVDEAFRLLETMKERNVSPSDATIRSLVYGVFRCVAPSKAFELLSRFVERELVLSKLAYDAILYCLSNKSMAREAAVFLRNFGAKGYIPDSSMFNITMACLIKGLDLNETCEIFRSFIERGVKPGFSTYLTLIEATYKAGRSDEGNCFLDQMVKDGLLSNVFCYNMVINCFCKANNEMERASETFRDMQQMGIAPNLVTFNTLVSGYCKDGDIGKAQELLVMLLEHGYKPDIFTFSTIIDGLCRVHRIRDAFDCFTEMVEWGVTPNAVTYNILIRSLCIIGDVTGSIKLLRRMQSSGIGPDTFSFNALIQSFCRLNKVEKAEKLFNSMMTIGLNPDNYTYSVMVKALCECGRLDEAKEMFHSMEANGCVPDSYTCNLMLETLVRLADFEEARNLVKICSERGIPLKSNPNLSGDIGSEEETGGQKITFGQQCVPLSLSALMLVTIIGKSSKWTPFGVAPMYKQKNEVVLMELMAGNWNKAASSSEFQGCLDDWCDGSRGFPSIKSPPQKAVGGIRTPAHVFVGNEVGVNMKGVSRKVGKYEVGKTIGEGNFAKVKFARNTETGESVAMKVLAKSTILKHKMVDQIKREISIMKIVRHPNIVRLHEVHQRKLPENECRRYFQQLIDAVAHCHSKGVYHRDLKPENLLLDADGKLKVSDFGLSALPQQGVGLLHTTCGTPNYVAPEVLRKQGYDGAAADVWSCGVILYVLMAGYLPFNEIDLPTLYEKIDAAEFSCPFWFPPEVKSLICKILNPNPKTRIQIEGIKKDPWFRKNYVPQMHRENEEVNLDDVRAVFDDIEVPFSQSILVLWQDYVKRQTRFVSRKPANVIISTIEAVAESMSLKVHRRGYKIRLEGISANMAGQFAVVLEVSPRFGYCITVSIATPCPPFLVFEVAPSLFMVDVRKAAGDTLEYHKVSFY</sequence>
<dbReference type="PROSITE" id="PS00107">
    <property type="entry name" value="PROTEIN_KINASE_ATP"/>
    <property type="match status" value="1"/>
</dbReference>
<evidence type="ECO:0000256" key="6">
    <source>
        <dbReference type="ARBA" id="ARBA00022737"/>
    </source>
</evidence>
<dbReference type="PROSITE" id="PS50011">
    <property type="entry name" value="PROTEIN_KINASE_DOM"/>
    <property type="match status" value="1"/>
</dbReference>